<dbReference type="Proteomes" id="UP000290365">
    <property type="component" value="Chromosome"/>
</dbReference>
<keyword evidence="3" id="KW-1185">Reference proteome</keyword>
<dbReference type="GO" id="GO:0015074">
    <property type="term" value="P:DNA integration"/>
    <property type="evidence" value="ECO:0007669"/>
    <property type="project" value="InterPro"/>
</dbReference>
<dbReference type="InterPro" id="IPR048020">
    <property type="entry name" value="Transpos_IS3"/>
</dbReference>
<dbReference type="InterPro" id="IPR050900">
    <property type="entry name" value="Transposase_IS3/IS150/IS904"/>
</dbReference>
<reference evidence="2 3" key="1">
    <citation type="submission" date="2019-01" db="EMBL/GenBank/DDBJ databases">
        <title>Ktedonosporobacter rubrisoli SCAWS-G2.</title>
        <authorList>
            <person name="Huang Y."/>
            <person name="Yan B."/>
        </authorList>
    </citation>
    <scope>NUCLEOTIDE SEQUENCE [LARGE SCALE GENOMIC DNA]</scope>
    <source>
        <strain evidence="2 3">SCAWS-G2</strain>
    </source>
</reference>
<dbReference type="InterPro" id="IPR036397">
    <property type="entry name" value="RNaseH_sf"/>
</dbReference>
<dbReference type="OrthoDB" id="149197at2"/>
<dbReference type="PANTHER" id="PTHR46889">
    <property type="entry name" value="TRANSPOSASE INSF FOR INSERTION SEQUENCE IS3B-RELATED"/>
    <property type="match status" value="1"/>
</dbReference>
<evidence type="ECO:0000313" key="3">
    <source>
        <dbReference type="Proteomes" id="UP000290365"/>
    </source>
</evidence>
<dbReference type="GO" id="GO:0003676">
    <property type="term" value="F:nucleic acid binding"/>
    <property type="evidence" value="ECO:0007669"/>
    <property type="project" value="InterPro"/>
</dbReference>
<dbReference type="Gene3D" id="3.30.420.10">
    <property type="entry name" value="Ribonuclease H-like superfamily/Ribonuclease H"/>
    <property type="match status" value="1"/>
</dbReference>
<dbReference type="InterPro" id="IPR012337">
    <property type="entry name" value="RNaseH-like_sf"/>
</dbReference>
<gene>
    <name evidence="2" type="ORF">EPA93_11320</name>
</gene>
<accession>A0A4P6JMQ0</accession>
<sequence length="292" mass="33128">MPRTAGPLTKQQKVELARTLCASGSPINKSQLARTLGIARSSLYTHPKRPKMDKELAVRIEALHEHDDTMGHRKLAVLLGTGKNRVKRIMRKYGLAARRKRKKYVYPGKAAQTAPNLLREGRDAQAPDVVFSDIFEVRLADGSRVRGCFALRKQTRHILGLAFDYHMRAHLVTELIQTLSFETPGWIWHSDQGKQYGAEPTRTLLLQKGFLQSMSRAGTPTDNGYAERFVGLFKLAVAERRPYRSLGQFLQAAQNWVNFYNRERPHEGLGNLSPQQYAELHNLERISSLSLL</sequence>
<proteinExistence type="predicted"/>
<dbReference type="Pfam" id="PF13683">
    <property type="entry name" value="rve_3"/>
    <property type="match status" value="1"/>
</dbReference>
<dbReference type="EMBL" id="CP035758">
    <property type="protein sequence ID" value="QBD76558.1"/>
    <property type="molecule type" value="Genomic_DNA"/>
</dbReference>
<protein>
    <submittedName>
        <fullName evidence="2">IS3 family transposase</fullName>
    </submittedName>
</protein>
<dbReference type="PROSITE" id="PS50994">
    <property type="entry name" value="INTEGRASE"/>
    <property type="match status" value="1"/>
</dbReference>
<evidence type="ECO:0000259" key="1">
    <source>
        <dbReference type="PROSITE" id="PS50994"/>
    </source>
</evidence>
<dbReference type="AlphaFoldDB" id="A0A4P6JMQ0"/>
<dbReference type="NCBIfam" id="NF033516">
    <property type="entry name" value="transpos_IS3"/>
    <property type="match status" value="1"/>
</dbReference>
<dbReference type="KEGG" id="kbs:EPA93_11320"/>
<dbReference type="InterPro" id="IPR001584">
    <property type="entry name" value="Integrase_cat-core"/>
</dbReference>
<feature type="domain" description="Integrase catalytic" evidence="1">
    <location>
        <begin position="123"/>
        <end position="282"/>
    </location>
</feature>
<dbReference type="PANTHER" id="PTHR46889:SF5">
    <property type="entry name" value="INTEGRASE PROTEIN"/>
    <property type="match status" value="1"/>
</dbReference>
<organism evidence="2 3">
    <name type="scientific">Ktedonosporobacter rubrisoli</name>
    <dbReference type="NCBI Taxonomy" id="2509675"/>
    <lineage>
        <taxon>Bacteria</taxon>
        <taxon>Bacillati</taxon>
        <taxon>Chloroflexota</taxon>
        <taxon>Ktedonobacteria</taxon>
        <taxon>Ktedonobacterales</taxon>
        <taxon>Ktedonosporobacteraceae</taxon>
        <taxon>Ktedonosporobacter</taxon>
    </lineage>
</organism>
<evidence type="ECO:0000313" key="2">
    <source>
        <dbReference type="EMBL" id="QBD76558.1"/>
    </source>
</evidence>
<name>A0A4P6JMQ0_KTERU</name>
<dbReference type="SUPFAM" id="SSF53098">
    <property type="entry name" value="Ribonuclease H-like"/>
    <property type="match status" value="1"/>
</dbReference>